<name>A0A6J4N2M8_9CYAN</name>
<dbReference type="InterPro" id="IPR001646">
    <property type="entry name" value="5peptide_repeat"/>
</dbReference>
<gene>
    <name evidence="1" type="ORF">AVDCRST_MAG94-4516</name>
</gene>
<protein>
    <recommendedName>
        <fullName evidence="2">Pentapeptide repeat family protein</fullName>
    </recommendedName>
</protein>
<feature type="non-terminal residue" evidence="1">
    <location>
        <position position="33"/>
    </location>
</feature>
<proteinExistence type="predicted"/>
<dbReference type="AlphaFoldDB" id="A0A6J4N2M8"/>
<dbReference type="SUPFAM" id="SSF141571">
    <property type="entry name" value="Pentapeptide repeat-like"/>
    <property type="match status" value="1"/>
</dbReference>
<evidence type="ECO:0008006" key="2">
    <source>
        <dbReference type="Google" id="ProtNLM"/>
    </source>
</evidence>
<dbReference type="Pfam" id="PF00805">
    <property type="entry name" value="Pentapeptide"/>
    <property type="match status" value="1"/>
</dbReference>
<reference evidence="1" key="1">
    <citation type="submission" date="2020-02" db="EMBL/GenBank/DDBJ databases">
        <authorList>
            <person name="Meier V. D."/>
        </authorList>
    </citation>
    <scope>NUCLEOTIDE SEQUENCE</scope>
    <source>
        <strain evidence="1">AVDCRST_MAG94</strain>
    </source>
</reference>
<evidence type="ECO:0000313" key="1">
    <source>
        <dbReference type="EMBL" id="CAA9375614.1"/>
    </source>
</evidence>
<organism evidence="1">
    <name type="scientific">uncultured Leptolyngbya sp</name>
    <dbReference type="NCBI Taxonomy" id="332963"/>
    <lineage>
        <taxon>Bacteria</taxon>
        <taxon>Bacillati</taxon>
        <taxon>Cyanobacteriota</taxon>
        <taxon>Cyanophyceae</taxon>
        <taxon>Leptolyngbyales</taxon>
        <taxon>Leptolyngbyaceae</taxon>
        <taxon>Leptolyngbya group</taxon>
        <taxon>Leptolyngbya</taxon>
        <taxon>environmental samples</taxon>
    </lineage>
</organism>
<dbReference type="EMBL" id="CADCTY010001553">
    <property type="protein sequence ID" value="CAA9375614.1"/>
    <property type="molecule type" value="Genomic_DNA"/>
</dbReference>
<dbReference type="Gene3D" id="2.160.20.80">
    <property type="entry name" value="E3 ubiquitin-protein ligase SopA"/>
    <property type="match status" value="1"/>
</dbReference>
<accession>A0A6J4N2M8</accession>
<sequence length="33" mass="3606">MTETNLHGADLTQAILDQVKLSRVDLNVAVLIN</sequence>